<evidence type="ECO:0000259" key="5">
    <source>
        <dbReference type="Pfam" id="PF13525"/>
    </source>
</evidence>
<dbReference type="OrthoDB" id="9770761at2"/>
<sequence length="272" mass="32248">MKRAVYFALICIVSSSCASRFSRTMKSKDNEYRYKMAENYYAQKRYTYAQQLFDELFPYFKGTPRFEEMYYKNAYSYFYQKDYLNAENIFKSYVDNFPTNPRAEECEYMRAFCYWKQSPKVELDQTPTTKTIGLMQAFINMHPGSAKAKEAGELIDLCRAKLELKDFKSGELYFNLGYYKAAAIVFNLLMDDYPDSDKSDEYKLLIIRSYYKYAELSILDKQEERFEKVITEALEFKQRFPESKHAAEVANYKTLSENYIKTVKNEQAKTAD</sequence>
<evidence type="ECO:0000313" key="7">
    <source>
        <dbReference type="Proteomes" id="UP000186917"/>
    </source>
</evidence>
<keyword evidence="1 4" id="KW-0732">Signal</keyword>
<dbReference type="Gene3D" id="1.25.40.10">
    <property type="entry name" value="Tetratricopeptide repeat domain"/>
    <property type="match status" value="1"/>
</dbReference>
<proteinExistence type="predicted"/>
<protein>
    <submittedName>
        <fullName evidence="6">Beta-barrel assembly machine subunit BamD</fullName>
    </submittedName>
</protein>
<dbReference type="EMBL" id="FTOR01000001">
    <property type="protein sequence ID" value="SIS57985.1"/>
    <property type="molecule type" value="Genomic_DNA"/>
</dbReference>
<gene>
    <name evidence="6" type="ORF">SAMN05421788_10156</name>
</gene>
<dbReference type="AlphaFoldDB" id="A0A1N7K8U2"/>
<evidence type="ECO:0000256" key="2">
    <source>
        <dbReference type="ARBA" id="ARBA00023136"/>
    </source>
</evidence>
<evidence type="ECO:0000256" key="3">
    <source>
        <dbReference type="ARBA" id="ARBA00023237"/>
    </source>
</evidence>
<dbReference type="InterPro" id="IPR039565">
    <property type="entry name" value="BamD-like"/>
</dbReference>
<dbReference type="Pfam" id="PF13525">
    <property type="entry name" value="YfiO"/>
    <property type="match status" value="1"/>
</dbReference>
<accession>A0A1N7K8U2</accession>
<dbReference type="NCBIfam" id="TIGR03302">
    <property type="entry name" value="OM_YfiO"/>
    <property type="match status" value="1"/>
</dbReference>
<dbReference type="SUPFAM" id="SSF48452">
    <property type="entry name" value="TPR-like"/>
    <property type="match status" value="1"/>
</dbReference>
<name>A0A1N7K8U2_9BACT</name>
<dbReference type="InterPro" id="IPR017689">
    <property type="entry name" value="BamD"/>
</dbReference>
<dbReference type="STRING" id="477680.SAMN05421788_10156"/>
<keyword evidence="2" id="KW-0472">Membrane</keyword>
<keyword evidence="7" id="KW-1185">Reference proteome</keyword>
<dbReference type="Proteomes" id="UP000186917">
    <property type="component" value="Unassembled WGS sequence"/>
</dbReference>
<feature type="domain" description="Outer membrane lipoprotein BamD-like" evidence="5">
    <location>
        <begin position="31"/>
        <end position="212"/>
    </location>
</feature>
<evidence type="ECO:0000256" key="1">
    <source>
        <dbReference type="ARBA" id="ARBA00022729"/>
    </source>
</evidence>
<feature type="chain" id="PRO_5012568813" evidence="4">
    <location>
        <begin position="19"/>
        <end position="272"/>
    </location>
</feature>
<organism evidence="6 7">
    <name type="scientific">Filimonas lacunae</name>
    <dbReference type="NCBI Taxonomy" id="477680"/>
    <lineage>
        <taxon>Bacteria</taxon>
        <taxon>Pseudomonadati</taxon>
        <taxon>Bacteroidota</taxon>
        <taxon>Chitinophagia</taxon>
        <taxon>Chitinophagales</taxon>
        <taxon>Chitinophagaceae</taxon>
        <taxon>Filimonas</taxon>
    </lineage>
</organism>
<dbReference type="PROSITE" id="PS51257">
    <property type="entry name" value="PROKAR_LIPOPROTEIN"/>
    <property type="match status" value="1"/>
</dbReference>
<keyword evidence="3" id="KW-0998">Cell outer membrane</keyword>
<evidence type="ECO:0000313" key="6">
    <source>
        <dbReference type="EMBL" id="SIS57985.1"/>
    </source>
</evidence>
<dbReference type="InterPro" id="IPR011990">
    <property type="entry name" value="TPR-like_helical_dom_sf"/>
</dbReference>
<feature type="signal peptide" evidence="4">
    <location>
        <begin position="1"/>
        <end position="18"/>
    </location>
</feature>
<reference evidence="7" key="1">
    <citation type="submission" date="2017-01" db="EMBL/GenBank/DDBJ databases">
        <authorList>
            <person name="Varghese N."/>
            <person name="Submissions S."/>
        </authorList>
    </citation>
    <scope>NUCLEOTIDE SEQUENCE [LARGE SCALE GENOMIC DNA]</scope>
    <source>
        <strain evidence="7">DSM 21054</strain>
    </source>
</reference>
<evidence type="ECO:0000256" key="4">
    <source>
        <dbReference type="SAM" id="SignalP"/>
    </source>
</evidence>
<dbReference type="RefSeq" id="WP_076374538.1">
    <property type="nucleotide sequence ID" value="NZ_AP017422.1"/>
</dbReference>